<keyword evidence="4" id="KW-1185">Reference proteome</keyword>
<dbReference type="EMBL" id="LIAE01006929">
    <property type="protein sequence ID" value="PAV83723.1"/>
    <property type="molecule type" value="Genomic_DNA"/>
</dbReference>
<feature type="region of interest" description="Disordered" evidence="1">
    <location>
        <begin position="25"/>
        <end position="61"/>
    </location>
</feature>
<feature type="compositionally biased region" description="Basic and acidic residues" evidence="1">
    <location>
        <begin position="26"/>
        <end position="45"/>
    </location>
</feature>
<evidence type="ECO:0000313" key="3">
    <source>
        <dbReference type="EMBL" id="PAV83723.1"/>
    </source>
</evidence>
<dbReference type="AlphaFoldDB" id="A0A2A2LC01"/>
<reference evidence="3 4" key="1">
    <citation type="journal article" date="2017" name="Curr. Biol.">
        <title>Genome architecture and evolution of a unichromosomal asexual nematode.</title>
        <authorList>
            <person name="Fradin H."/>
            <person name="Zegar C."/>
            <person name="Gutwein M."/>
            <person name="Lucas J."/>
            <person name="Kovtun M."/>
            <person name="Corcoran D."/>
            <person name="Baugh L.R."/>
            <person name="Kiontke K."/>
            <person name="Gunsalus K."/>
            <person name="Fitch D.H."/>
            <person name="Piano F."/>
        </authorList>
    </citation>
    <scope>NUCLEOTIDE SEQUENCE [LARGE SCALE GENOMIC DNA]</scope>
    <source>
        <strain evidence="3">PF1309</strain>
    </source>
</reference>
<proteinExistence type="predicted"/>
<gene>
    <name evidence="3" type="ORF">WR25_25114</name>
</gene>
<feature type="signal peptide" evidence="2">
    <location>
        <begin position="1"/>
        <end position="25"/>
    </location>
</feature>
<evidence type="ECO:0000256" key="2">
    <source>
        <dbReference type="SAM" id="SignalP"/>
    </source>
</evidence>
<comment type="caution">
    <text evidence="3">The sequence shown here is derived from an EMBL/GenBank/DDBJ whole genome shotgun (WGS) entry which is preliminary data.</text>
</comment>
<sequence length="95" mass="10712">MFRIPACPVAFLCILLQAFPNSNQCKEGRRQKVEEDEGKEPKSCRADGNTSGNGNEDEMEWEIRRGTIDKRAAKFCRLEEDVGDKSEDMTRIASG</sequence>
<feature type="chain" id="PRO_5012539264" evidence="2">
    <location>
        <begin position="26"/>
        <end position="95"/>
    </location>
</feature>
<keyword evidence="2" id="KW-0732">Signal</keyword>
<dbReference type="Proteomes" id="UP000218231">
    <property type="component" value="Unassembled WGS sequence"/>
</dbReference>
<organism evidence="3 4">
    <name type="scientific">Diploscapter pachys</name>
    <dbReference type="NCBI Taxonomy" id="2018661"/>
    <lineage>
        <taxon>Eukaryota</taxon>
        <taxon>Metazoa</taxon>
        <taxon>Ecdysozoa</taxon>
        <taxon>Nematoda</taxon>
        <taxon>Chromadorea</taxon>
        <taxon>Rhabditida</taxon>
        <taxon>Rhabditina</taxon>
        <taxon>Rhabditomorpha</taxon>
        <taxon>Rhabditoidea</taxon>
        <taxon>Rhabditidae</taxon>
        <taxon>Diploscapter</taxon>
    </lineage>
</organism>
<accession>A0A2A2LC01</accession>
<evidence type="ECO:0000313" key="4">
    <source>
        <dbReference type="Proteomes" id="UP000218231"/>
    </source>
</evidence>
<evidence type="ECO:0000256" key="1">
    <source>
        <dbReference type="SAM" id="MobiDB-lite"/>
    </source>
</evidence>
<protein>
    <submittedName>
        <fullName evidence="3">Uncharacterized protein</fullName>
    </submittedName>
</protein>
<name>A0A2A2LC01_9BILA</name>